<dbReference type="Gene3D" id="2.80.10.50">
    <property type="match status" value="1"/>
</dbReference>
<evidence type="ECO:0000256" key="3">
    <source>
        <dbReference type="SAM" id="Phobius"/>
    </source>
</evidence>
<dbReference type="RefSeq" id="XP_058982089.1">
    <property type="nucleotide sequence ID" value="XM_059126106.1"/>
</dbReference>
<evidence type="ECO:0008006" key="6">
    <source>
        <dbReference type="Google" id="ProtNLM"/>
    </source>
</evidence>
<accession>A0ABM3V8I0</accession>
<dbReference type="SUPFAM" id="SSF50353">
    <property type="entry name" value="Cytokine"/>
    <property type="match status" value="1"/>
</dbReference>
<feature type="region of interest" description="Disordered" evidence="2">
    <location>
        <begin position="416"/>
        <end position="435"/>
    </location>
</feature>
<keyword evidence="3" id="KW-0472">Membrane</keyword>
<feature type="compositionally biased region" description="Basic and acidic residues" evidence="2">
    <location>
        <begin position="271"/>
        <end position="285"/>
    </location>
</feature>
<feature type="region of interest" description="Disordered" evidence="2">
    <location>
        <begin position="210"/>
        <end position="328"/>
    </location>
</feature>
<feature type="compositionally biased region" description="Low complexity" evidence="2">
    <location>
        <begin position="504"/>
        <end position="520"/>
    </location>
</feature>
<proteinExistence type="inferred from homology"/>
<evidence type="ECO:0000256" key="2">
    <source>
        <dbReference type="SAM" id="MobiDB-lite"/>
    </source>
</evidence>
<dbReference type="InterPro" id="IPR008996">
    <property type="entry name" value="IL1/FGF"/>
</dbReference>
<feature type="compositionally biased region" description="Basic residues" evidence="2">
    <location>
        <begin position="621"/>
        <end position="630"/>
    </location>
</feature>
<feature type="compositionally biased region" description="Basic residues" evidence="2">
    <location>
        <begin position="286"/>
        <end position="296"/>
    </location>
</feature>
<dbReference type="InterPro" id="IPR002209">
    <property type="entry name" value="Fibroblast_GF_fam"/>
</dbReference>
<feature type="transmembrane region" description="Helical" evidence="3">
    <location>
        <begin position="7"/>
        <end position="25"/>
    </location>
</feature>
<comment type="similarity">
    <text evidence="1">Belongs to the heparin-binding growth factors family.</text>
</comment>
<evidence type="ECO:0000313" key="5">
    <source>
        <dbReference type="RefSeq" id="XP_058982089.1"/>
    </source>
</evidence>
<dbReference type="Pfam" id="PF00167">
    <property type="entry name" value="FGF"/>
    <property type="match status" value="1"/>
</dbReference>
<feature type="region of interest" description="Disordered" evidence="2">
    <location>
        <begin position="365"/>
        <end position="394"/>
    </location>
</feature>
<dbReference type="GeneID" id="101898160"/>
<name>A0ABM3V8I0_MUSDO</name>
<organism evidence="4 5">
    <name type="scientific">Musca domestica</name>
    <name type="common">House fly</name>
    <dbReference type="NCBI Taxonomy" id="7370"/>
    <lineage>
        <taxon>Eukaryota</taxon>
        <taxon>Metazoa</taxon>
        <taxon>Ecdysozoa</taxon>
        <taxon>Arthropoda</taxon>
        <taxon>Hexapoda</taxon>
        <taxon>Insecta</taxon>
        <taxon>Pterygota</taxon>
        <taxon>Neoptera</taxon>
        <taxon>Endopterygota</taxon>
        <taxon>Diptera</taxon>
        <taxon>Brachycera</taxon>
        <taxon>Muscomorpha</taxon>
        <taxon>Muscoidea</taxon>
        <taxon>Muscidae</taxon>
        <taxon>Musca</taxon>
    </lineage>
</organism>
<gene>
    <name evidence="5" type="primary">LOC101898160</name>
</gene>
<feature type="compositionally biased region" description="Gly residues" evidence="2">
    <location>
        <begin position="230"/>
        <end position="239"/>
    </location>
</feature>
<feature type="compositionally biased region" description="Polar residues" evidence="2">
    <location>
        <begin position="450"/>
        <end position="462"/>
    </location>
</feature>
<feature type="compositionally biased region" description="Low complexity" evidence="2">
    <location>
        <begin position="727"/>
        <end position="740"/>
    </location>
</feature>
<feature type="compositionally biased region" description="Low complexity" evidence="2">
    <location>
        <begin position="708"/>
        <end position="719"/>
    </location>
</feature>
<feature type="compositionally biased region" description="Low complexity" evidence="2">
    <location>
        <begin position="858"/>
        <end position="871"/>
    </location>
</feature>
<reference evidence="5" key="1">
    <citation type="submission" date="2025-08" db="UniProtKB">
        <authorList>
            <consortium name="RefSeq"/>
        </authorList>
    </citation>
    <scope>IDENTIFICATION</scope>
    <source>
        <strain evidence="5">Aabys</strain>
        <tissue evidence="5">Whole body</tissue>
    </source>
</reference>
<dbReference type="Proteomes" id="UP001652621">
    <property type="component" value="Unplaced"/>
</dbReference>
<feature type="compositionally biased region" description="Basic residues" evidence="2">
    <location>
        <begin position="463"/>
        <end position="481"/>
    </location>
</feature>
<feature type="region of interest" description="Disordered" evidence="2">
    <location>
        <begin position="596"/>
        <end position="770"/>
    </location>
</feature>
<feature type="region of interest" description="Disordered" evidence="2">
    <location>
        <begin position="449"/>
        <end position="520"/>
    </location>
</feature>
<keyword evidence="4" id="KW-1185">Reference proteome</keyword>
<feature type="compositionally biased region" description="Acidic residues" evidence="2">
    <location>
        <begin position="760"/>
        <end position="770"/>
    </location>
</feature>
<feature type="compositionally biased region" description="Polar residues" evidence="2">
    <location>
        <begin position="637"/>
        <end position="652"/>
    </location>
</feature>
<feature type="compositionally biased region" description="Low complexity" evidence="2">
    <location>
        <begin position="311"/>
        <end position="328"/>
    </location>
</feature>
<feature type="region of interest" description="Disordered" evidence="2">
    <location>
        <begin position="853"/>
        <end position="877"/>
    </location>
</feature>
<feature type="compositionally biased region" description="Basic and acidic residues" evidence="2">
    <location>
        <begin position="297"/>
        <end position="306"/>
    </location>
</feature>
<protein>
    <recommendedName>
        <fullName evidence="6">Fibroblast growth factor</fullName>
    </recommendedName>
</protein>
<evidence type="ECO:0000256" key="1">
    <source>
        <dbReference type="ARBA" id="ARBA00007936"/>
    </source>
</evidence>
<feature type="compositionally biased region" description="Acidic residues" evidence="2">
    <location>
        <begin position="488"/>
        <end position="502"/>
    </location>
</feature>
<sequence length="1005" mass="114835">MLPQFTLYARIIFFMMVMFAFATTACSKKTNDYVIMLKNHERALHINAAGKVTATDISLAQFFTMESVTDALSDTFRIALYVKEVGRYLCFRKGKLVGMKHLVPDCHFIEKMDHGYFLYANAYKPEWRVGFTRGLKPVGPRHLQRPQTMRRACFLFVKINAEHFDRDMFTTTTTTTTTTTMSPLKKLIESRDQHSIRDYGLEEYERRLNSSRGRNYRNHSRMEPERRRGSTGGGGGGGVGHRHRSPETRHRNVSNTPQPKNLRRPQPTQKAGEERRKKTQRENVRRVHTNGQRKRKQVDSHYDHSDLPPNSQSSRAGGGTSSSSSSASSTASVTATSLAATVSLAPSALNLVAMLAASRRKRVKRKKLEEEQEQDESETQASGGNAEKQRSANSDLQLVAHDDGHESEQLYDLPAKKARKSQTPHDHSYHQKSSYAEQMPVATTPEHFVQQPQNHKYSNSNAKKFHSHKRSNNSHHSRNSHRQQQLQEEGEERDEEEEEEAENPSHSLSSSGNNNKNNYLNENLSKLTKLKTNTNINLNLNTNINNNTNNLNANAILPALPKNFNNTDKQNSHNNQAKQYLNLMTDFKQLKTPTPALNVSQQPQHQQHHRRQHHNNNGVKHSLRRHRHKRDLGFSLPQLSATSQMTRPQPRSNADELRGLVNKENELPTFHRRSSDVESLDNSKRVEYEEEHNYEHDDADENGGDTINKSNRLLDNNNNNHKHLSEDNNFLQQQQQRPQPSGLPFNRLKYPNNVNRISSDDDDDDDDDVDVSSMKLQKQNIPNEHNIASHYLESDANYNPMKIRYNKANYLNAAATTTTKNNNINITNNVNKPNASFSGVFSQLNDINNNYMRHQSRSRSSSSSSSGSSVSAVKKTNVNNNITRHNVIIISNVLNNDDIDVSGSGAAATATAFQTRFVLGQKNMYRQLQQQKTQQQVIDNKFITNTNLKNNNNNINVHYIYNHNEKKTKQNDVNDDDDDVYENFIKTENKYEKIIVQYRSVVQII</sequence>
<evidence type="ECO:0000313" key="4">
    <source>
        <dbReference type="Proteomes" id="UP001652621"/>
    </source>
</evidence>
<feature type="compositionally biased region" description="Basic and acidic residues" evidence="2">
    <location>
        <begin position="673"/>
        <end position="696"/>
    </location>
</feature>
<keyword evidence="3" id="KW-1133">Transmembrane helix</keyword>
<feature type="compositionally biased region" description="Basic and acidic residues" evidence="2">
    <location>
        <begin position="653"/>
        <end position="666"/>
    </location>
</feature>
<keyword evidence="3" id="KW-0812">Transmembrane</keyword>